<dbReference type="AlphaFoldDB" id="A0A1F8HBI1"/>
<dbReference type="EMBL" id="MGKY01000003">
    <property type="protein sequence ID" value="OGN34276.1"/>
    <property type="molecule type" value="Genomic_DNA"/>
</dbReference>
<accession>A0A1F8HBI1</accession>
<proteinExistence type="predicted"/>
<sequence>MVSVFRIDNKTHTKLVDISGRADVPPLNSSAKTVPQQILSDVRSIDKSSISQANMGSISNRVMKTFAQIFKEHLKLCSDKMRTIRELLNSAKNVTDPEARYILTRLTDKYFAEIDEASQLFDSKFGRELKNIQTISEDVIK</sequence>
<comment type="caution">
    <text evidence="1">The sequence shown here is derived from an EMBL/GenBank/DDBJ whole genome shotgun (WGS) entry which is preliminary data.</text>
</comment>
<protein>
    <submittedName>
        <fullName evidence="1">Uncharacterized protein</fullName>
    </submittedName>
</protein>
<organism evidence="1 2">
    <name type="scientific">Candidatus Yanofskybacteria bacterium RIFCSPLOWO2_12_FULL_43_11b</name>
    <dbReference type="NCBI Taxonomy" id="1802710"/>
    <lineage>
        <taxon>Bacteria</taxon>
        <taxon>Candidatus Yanofskyibacteriota</taxon>
    </lineage>
</organism>
<reference evidence="1 2" key="1">
    <citation type="journal article" date="2016" name="Nat. Commun.">
        <title>Thousands of microbial genomes shed light on interconnected biogeochemical processes in an aquifer system.</title>
        <authorList>
            <person name="Anantharaman K."/>
            <person name="Brown C.T."/>
            <person name="Hug L.A."/>
            <person name="Sharon I."/>
            <person name="Castelle C.J."/>
            <person name="Probst A.J."/>
            <person name="Thomas B.C."/>
            <person name="Singh A."/>
            <person name="Wilkins M.J."/>
            <person name="Karaoz U."/>
            <person name="Brodie E.L."/>
            <person name="Williams K.H."/>
            <person name="Hubbard S.S."/>
            <person name="Banfield J.F."/>
        </authorList>
    </citation>
    <scope>NUCLEOTIDE SEQUENCE [LARGE SCALE GENOMIC DNA]</scope>
</reference>
<name>A0A1F8HBI1_9BACT</name>
<dbReference type="Proteomes" id="UP000177745">
    <property type="component" value="Unassembled WGS sequence"/>
</dbReference>
<evidence type="ECO:0000313" key="2">
    <source>
        <dbReference type="Proteomes" id="UP000177745"/>
    </source>
</evidence>
<gene>
    <name evidence="1" type="ORF">A3G51_00210</name>
</gene>
<evidence type="ECO:0000313" key="1">
    <source>
        <dbReference type="EMBL" id="OGN34276.1"/>
    </source>
</evidence>